<feature type="domain" description="Peptidase M48" evidence="13">
    <location>
        <begin position="125"/>
        <end position="215"/>
    </location>
</feature>
<keyword evidence="6 10" id="KW-0862">Zinc</keyword>
<keyword evidence="4" id="KW-0479">Metal-binding</keyword>
<evidence type="ECO:0000259" key="13">
    <source>
        <dbReference type="Pfam" id="PF01435"/>
    </source>
</evidence>
<evidence type="ECO:0000256" key="4">
    <source>
        <dbReference type="ARBA" id="ARBA00022723"/>
    </source>
</evidence>
<dbReference type="EMBL" id="WNME01000037">
    <property type="protein sequence ID" value="MUB66912.1"/>
    <property type="molecule type" value="Genomic_DNA"/>
</dbReference>
<evidence type="ECO:0000256" key="5">
    <source>
        <dbReference type="ARBA" id="ARBA00022801"/>
    </source>
</evidence>
<keyword evidence="1" id="KW-1003">Cell membrane</keyword>
<gene>
    <name evidence="14" type="ORF">GNE07_28250</name>
</gene>
<evidence type="ECO:0000256" key="1">
    <source>
        <dbReference type="ARBA" id="ARBA00022475"/>
    </source>
</evidence>
<dbReference type="GO" id="GO:0046872">
    <property type="term" value="F:metal ion binding"/>
    <property type="evidence" value="ECO:0007669"/>
    <property type="project" value="UniProtKB-KW"/>
</dbReference>
<evidence type="ECO:0000313" key="14">
    <source>
        <dbReference type="EMBL" id="MUB66912.1"/>
    </source>
</evidence>
<proteinExistence type="inferred from homology"/>
<name>A0AAW9WQX5_9FIRM</name>
<feature type="transmembrane region" description="Helical" evidence="12">
    <location>
        <begin position="85"/>
        <end position="110"/>
    </location>
</feature>
<reference evidence="14 15" key="1">
    <citation type="submission" date="2019-09" db="EMBL/GenBank/DDBJ databases">
        <title>Draft genome sequencing of Hungatella hathewayi 123Y-2.</title>
        <authorList>
            <person name="Lv Q."/>
            <person name="Li S."/>
        </authorList>
    </citation>
    <scope>NUCLEOTIDE SEQUENCE [LARGE SCALE GENOMIC DNA]</scope>
    <source>
        <strain evidence="14 15">123Y-2</strain>
    </source>
</reference>
<dbReference type="Proteomes" id="UP000434223">
    <property type="component" value="Unassembled WGS sequence"/>
</dbReference>
<dbReference type="PANTHER" id="PTHR43221">
    <property type="entry name" value="PROTEASE HTPX"/>
    <property type="match status" value="1"/>
</dbReference>
<sequence>MESTEEKNMEITENIENEAEAARSPGEVKKEIRKLRHKAERPLYWILFVMNILILLCAFVFTMAMQSSDLSGFIDDPDIIELLQTINGGIVFFYLAYVIIAFLCAFYQLYASELSYAIKVTPRNFPEIYEKSVEFSKNLGMKKVPEVYIRQQNGILNAFSAWVIGKRYVQLNSEIVDIAYMENKDFDTLYFVMAHEFGHHYFNHVTLAHSFSILLPRIIPILGPLYSRSQEYTADRVAQVLTESTGIKCMAMLSAGRHLYPYVDAEDYLENIYRHPNVLERLGRWIVNLTVDHPIAPFRVAAIVDPEQKSGRLI</sequence>
<dbReference type="InterPro" id="IPR050083">
    <property type="entry name" value="HtpX_protease"/>
</dbReference>
<accession>A0AAW9WQX5</accession>
<evidence type="ECO:0000256" key="11">
    <source>
        <dbReference type="SAM" id="MobiDB-lite"/>
    </source>
</evidence>
<evidence type="ECO:0000256" key="9">
    <source>
        <dbReference type="ARBA" id="ARBA00023136"/>
    </source>
</evidence>
<dbReference type="GO" id="GO:0006508">
    <property type="term" value="P:proteolysis"/>
    <property type="evidence" value="ECO:0007669"/>
    <property type="project" value="UniProtKB-KW"/>
</dbReference>
<dbReference type="InterPro" id="IPR001915">
    <property type="entry name" value="Peptidase_M48"/>
</dbReference>
<keyword evidence="9 12" id="KW-0472">Membrane</keyword>
<protein>
    <submittedName>
        <fullName evidence="14">M48 family metalloprotease</fullName>
    </submittedName>
</protein>
<dbReference type="AlphaFoldDB" id="A0AAW9WQX5"/>
<evidence type="ECO:0000256" key="8">
    <source>
        <dbReference type="ARBA" id="ARBA00023049"/>
    </source>
</evidence>
<evidence type="ECO:0000256" key="7">
    <source>
        <dbReference type="ARBA" id="ARBA00022989"/>
    </source>
</evidence>
<dbReference type="CDD" id="cd07325">
    <property type="entry name" value="M48_Ste24p_like"/>
    <property type="match status" value="1"/>
</dbReference>
<evidence type="ECO:0000256" key="6">
    <source>
        <dbReference type="ARBA" id="ARBA00022833"/>
    </source>
</evidence>
<evidence type="ECO:0000256" key="12">
    <source>
        <dbReference type="SAM" id="Phobius"/>
    </source>
</evidence>
<dbReference type="GO" id="GO:0004222">
    <property type="term" value="F:metalloendopeptidase activity"/>
    <property type="evidence" value="ECO:0007669"/>
    <property type="project" value="InterPro"/>
</dbReference>
<feature type="transmembrane region" description="Helical" evidence="12">
    <location>
        <begin position="43"/>
        <end position="65"/>
    </location>
</feature>
<feature type="region of interest" description="Disordered" evidence="11">
    <location>
        <begin position="1"/>
        <end position="22"/>
    </location>
</feature>
<evidence type="ECO:0000256" key="10">
    <source>
        <dbReference type="RuleBase" id="RU003983"/>
    </source>
</evidence>
<comment type="cofactor">
    <cofactor evidence="10">
        <name>Zn(2+)</name>
        <dbReference type="ChEBI" id="CHEBI:29105"/>
    </cofactor>
    <text evidence="10">Binds 1 zinc ion per subunit.</text>
</comment>
<comment type="similarity">
    <text evidence="10">Belongs to the peptidase M48 family.</text>
</comment>
<keyword evidence="2 10" id="KW-0645">Protease</keyword>
<dbReference type="PANTHER" id="PTHR43221:SF2">
    <property type="entry name" value="PROTEASE HTPX HOMOLOG"/>
    <property type="match status" value="1"/>
</dbReference>
<evidence type="ECO:0000256" key="3">
    <source>
        <dbReference type="ARBA" id="ARBA00022692"/>
    </source>
</evidence>
<organism evidence="14 15">
    <name type="scientific">Hungatella hathewayi</name>
    <dbReference type="NCBI Taxonomy" id="154046"/>
    <lineage>
        <taxon>Bacteria</taxon>
        <taxon>Bacillati</taxon>
        <taxon>Bacillota</taxon>
        <taxon>Clostridia</taxon>
        <taxon>Lachnospirales</taxon>
        <taxon>Lachnospiraceae</taxon>
        <taxon>Hungatella</taxon>
    </lineage>
</organism>
<comment type="caution">
    <text evidence="14">The sequence shown here is derived from an EMBL/GenBank/DDBJ whole genome shotgun (WGS) entry which is preliminary data.</text>
</comment>
<evidence type="ECO:0000313" key="15">
    <source>
        <dbReference type="Proteomes" id="UP000434223"/>
    </source>
</evidence>
<keyword evidence="8 10" id="KW-0482">Metalloprotease</keyword>
<keyword evidence="5 10" id="KW-0378">Hydrolase</keyword>
<feature type="compositionally biased region" description="Basic and acidic residues" evidence="11">
    <location>
        <begin position="1"/>
        <end position="10"/>
    </location>
</feature>
<dbReference type="Pfam" id="PF01435">
    <property type="entry name" value="Peptidase_M48"/>
    <property type="match status" value="1"/>
</dbReference>
<keyword evidence="7 12" id="KW-1133">Transmembrane helix</keyword>
<keyword evidence="3 12" id="KW-0812">Transmembrane</keyword>
<dbReference type="Gene3D" id="3.30.2010.10">
    <property type="entry name" value="Metalloproteases ('zincins'), catalytic domain"/>
    <property type="match status" value="1"/>
</dbReference>
<evidence type="ECO:0000256" key="2">
    <source>
        <dbReference type="ARBA" id="ARBA00022670"/>
    </source>
</evidence>